<evidence type="ECO:0000313" key="3">
    <source>
        <dbReference type="Proteomes" id="UP000003915"/>
    </source>
</evidence>
<proteinExistence type="predicted"/>
<sequence length="80" mass="8694">MLAVVLAGVLVSAALLSAGKPKLAATIPNKRCGQKYRLPNCRQRVSIPLTSLPPDMPLMGLRNQNNLRTNLIIKAYALQQ</sequence>
<keyword evidence="1" id="KW-0732">Signal</keyword>
<dbReference type="AlphaFoldDB" id="A0A6C8H8P9"/>
<evidence type="ECO:0000256" key="1">
    <source>
        <dbReference type="SAM" id="SignalP"/>
    </source>
</evidence>
<dbReference type="Proteomes" id="UP000003915">
    <property type="component" value="Unassembled WGS sequence"/>
</dbReference>
<gene>
    <name evidence="2" type="ORF">LTSEUGA_0201</name>
</gene>
<name>A0A6C8H8P9_SALET</name>
<dbReference type="EMBL" id="AFCV01000054">
    <property type="protein sequence ID" value="EHC96663.1"/>
    <property type="molecule type" value="Genomic_DNA"/>
</dbReference>
<evidence type="ECO:0000313" key="2">
    <source>
        <dbReference type="EMBL" id="EHC96663.1"/>
    </source>
</evidence>
<feature type="signal peptide" evidence="1">
    <location>
        <begin position="1"/>
        <end position="24"/>
    </location>
</feature>
<accession>A0A6C8H8P9</accession>
<reference evidence="2 3" key="1">
    <citation type="journal article" date="2011" name="BMC Genomics">
        <title>Genome sequencing reveals diversification of virulence factor content and possible host adaptation in distinct subpopulations of Salmonella enterica.</title>
        <authorList>
            <person name="den Bakker H.C."/>
            <person name="Moreno Switt A.I."/>
            <person name="Govoni G."/>
            <person name="Cummings C.A."/>
            <person name="Ranieri M.L."/>
            <person name="Degoricija L."/>
            <person name="Hoelzer K."/>
            <person name="Rodriguez-Rivera L.D."/>
            <person name="Brown S."/>
            <person name="Bolchacova E."/>
            <person name="Furtado M.R."/>
            <person name="Wiedmann M."/>
        </authorList>
    </citation>
    <scope>NUCLEOTIDE SEQUENCE [LARGE SCALE GENOMIC DNA]</scope>
    <source>
        <strain evidence="2 3">R8-3404</strain>
    </source>
</reference>
<organism evidence="2 3">
    <name type="scientific">Salmonella enterica subsp. enterica serovar Uganda str. R8-3404</name>
    <dbReference type="NCBI Taxonomy" id="913083"/>
    <lineage>
        <taxon>Bacteria</taxon>
        <taxon>Pseudomonadati</taxon>
        <taxon>Pseudomonadota</taxon>
        <taxon>Gammaproteobacteria</taxon>
        <taxon>Enterobacterales</taxon>
        <taxon>Enterobacteriaceae</taxon>
        <taxon>Salmonella</taxon>
    </lineage>
</organism>
<feature type="chain" id="PRO_5025565137" evidence="1">
    <location>
        <begin position="25"/>
        <end position="80"/>
    </location>
</feature>
<protein>
    <submittedName>
        <fullName evidence="2">Uncharacterized protein</fullName>
    </submittedName>
</protein>
<comment type="caution">
    <text evidence="2">The sequence shown here is derived from an EMBL/GenBank/DDBJ whole genome shotgun (WGS) entry which is preliminary data.</text>
</comment>